<sequence length="141" mass="15670">MEAYVKPGAIGQPMELLLVTTILPKLYPYNNQRNTTICAVNISKAHGNENNCDLSIIIFAALFKDVPAIEKQIMSNIPVEVGFEMYADFEHYSSGIYRHTAGEYLSGNAVKMLDWGTENSTDCWISANSWNSVWGESASLL</sequence>
<dbReference type="GO" id="GO:0006508">
    <property type="term" value="P:proteolysis"/>
    <property type="evidence" value="ECO:0007669"/>
    <property type="project" value="InterPro"/>
</dbReference>
<evidence type="ECO:0000259" key="1">
    <source>
        <dbReference type="Pfam" id="PF00112"/>
    </source>
</evidence>
<gene>
    <name evidence="2" type="ORF">ACOC_LOCUS432</name>
</gene>
<dbReference type="Proteomes" id="UP000267027">
    <property type="component" value="Unassembled WGS sequence"/>
</dbReference>
<keyword evidence="3" id="KW-1185">Reference proteome</keyword>
<dbReference type="Gene3D" id="3.90.70.10">
    <property type="entry name" value="Cysteine proteinases"/>
    <property type="match status" value="1"/>
</dbReference>
<dbReference type="Pfam" id="PF00112">
    <property type="entry name" value="Peptidase_C1"/>
    <property type="match status" value="1"/>
</dbReference>
<dbReference type="InterPro" id="IPR000668">
    <property type="entry name" value="Peptidase_C1A_C"/>
</dbReference>
<dbReference type="InterPro" id="IPR038765">
    <property type="entry name" value="Papain-like_cys_pep_sf"/>
</dbReference>
<proteinExistence type="predicted"/>
<feature type="domain" description="Peptidase C1A papain C-terminal" evidence="1">
    <location>
        <begin position="26"/>
        <end position="137"/>
    </location>
</feature>
<evidence type="ECO:0000313" key="4">
    <source>
        <dbReference type="WBParaSite" id="ACOC_0000043101-mRNA-1"/>
    </source>
</evidence>
<dbReference type="EMBL" id="UYYA01000041">
    <property type="protein sequence ID" value="VDM52017.1"/>
    <property type="molecule type" value="Genomic_DNA"/>
</dbReference>
<dbReference type="STRING" id="334426.A0A0R3PA89"/>
<name>A0A0R3PA89_ANGCS</name>
<dbReference type="WBParaSite" id="ACOC_0000043101-mRNA-1">
    <property type="protein sequence ID" value="ACOC_0000043101-mRNA-1"/>
    <property type="gene ID" value="ACOC_0000043101"/>
</dbReference>
<dbReference type="AlphaFoldDB" id="A0A0R3PA89"/>
<reference evidence="2 3" key="2">
    <citation type="submission" date="2018-11" db="EMBL/GenBank/DDBJ databases">
        <authorList>
            <consortium name="Pathogen Informatics"/>
        </authorList>
    </citation>
    <scope>NUCLEOTIDE SEQUENCE [LARGE SCALE GENOMIC DNA]</scope>
    <source>
        <strain evidence="2 3">Costa Rica</strain>
    </source>
</reference>
<organism evidence="4">
    <name type="scientific">Angiostrongylus costaricensis</name>
    <name type="common">Nematode worm</name>
    <dbReference type="NCBI Taxonomy" id="334426"/>
    <lineage>
        <taxon>Eukaryota</taxon>
        <taxon>Metazoa</taxon>
        <taxon>Ecdysozoa</taxon>
        <taxon>Nematoda</taxon>
        <taxon>Chromadorea</taxon>
        <taxon>Rhabditida</taxon>
        <taxon>Rhabditina</taxon>
        <taxon>Rhabditomorpha</taxon>
        <taxon>Strongyloidea</taxon>
        <taxon>Metastrongylidae</taxon>
        <taxon>Angiostrongylus</taxon>
    </lineage>
</organism>
<dbReference type="SUPFAM" id="SSF54001">
    <property type="entry name" value="Cysteine proteinases"/>
    <property type="match status" value="1"/>
</dbReference>
<evidence type="ECO:0000313" key="2">
    <source>
        <dbReference type="EMBL" id="VDM52017.1"/>
    </source>
</evidence>
<dbReference type="GO" id="GO:0008234">
    <property type="term" value="F:cysteine-type peptidase activity"/>
    <property type="evidence" value="ECO:0007669"/>
    <property type="project" value="InterPro"/>
</dbReference>
<reference evidence="4" key="1">
    <citation type="submission" date="2017-02" db="UniProtKB">
        <authorList>
            <consortium name="WormBaseParasite"/>
        </authorList>
    </citation>
    <scope>IDENTIFICATION</scope>
</reference>
<accession>A0A0R3PA89</accession>
<evidence type="ECO:0000313" key="3">
    <source>
        <dbReference type="Proteomes" id="UP000267027"/>
    </source>
</evidence>
<protein>
    <submittedName>
        <fullName evidence="4">Pept_C1 domain-containing protein</fullName>
    </submittedName>
</protein>
<dbReference type="OrthoDB" id="5847537at2759"/>